<dbReference type="PANTHER" id="PTHR33405:SF7">
    <property type="entry name" value="PROTEIN FLX-LIKE 1"/>
    <property type="match status" value="1"/>
</dbReference>
<evidence type="ECO:0000256" key="7">
    <source>
        <dbReference type="SAM" id="MobiDB-lite"/>
    </source>
</evidence>
<organism evidence="8 9">
    <name type="scientific">Hevea brasiliensis</name>
    <name type="common">Para rubber tree</name>
    <name type="synonym">Siphonia brasiliensis</name>
    <dbReference type="NCBI Taxonomy" id="3981"/>
    <lineage>
        <taxon>Eukaryota</taxon>
        <taxon>Viridiplantae</taxon>
        <taxon>Streptophyta</taxon>
        <taxon>Embryophyta</taxon>
        <taxon>Tracheophyta</taxon>
        <taxon>Spermatophyta</taxon>
        <taxon>Magnoliopsida</taxon>
        <taxon>eudicotyledons</taxon>
        <taxon>Gunneridae</taxon>
        <taxon>Pentapetalae</taxon>
        <taxon>rosids</taxon>
        <taxon>fabids</taxon>
        <taxon>Malpighiales</taxon>
        <taxon>Euphorbiaceae</taxon>
        <taxon>Crotonoideae</taxon>
        <taxon>Micrandreae</taxon>
        <taxon>Hevea</taxon>
    </lineage>
</organism>
<dbReference type="PANTHER" id="PTHR33405">
    <property type="entry name" value="PROTEIN FLX-LIKE 2"/>
    <property type="match status" value="1"/>
</dbReference>
<comment type="caution">
    <text evidence="8">The sequence shown here is derived from an EMBL/GenBank/DDBJ whole genome shotgun (WGS) entry which is preliminary data.</text>
</comment>
<comment type="similarity">
    <text evidence="1">Belongs to the FLX family.</text>
</comment>
<evidence type="ECO:0000256" key="2">
    <source>
        <dbReference type="ARBA" id="ARBA00022473"/>
    </source>
</evidence>
<dbReference type="AlphaFoldDB" id="A0A6A6MPW0"/>
<dbReference type="EMBL" id="JAAGAX010000005">
    <property type="protein sequence ID" value="KAF2314448.1"/>
    <property type="molecule type" value="Genomic_DNA"/>
</dbReference>
<dbReference type="GO" id="GO:0009908">
    <property type="term" value="P:flower development"/>
    <property type="evidence" value="ECO:0007669"/>
    <property type="project" value="UniProtKB-KW"/>
</dbReference>
<evidence type="ECO:0000313" key="8">
    <source>
        <dbReference type="EMBL" id="KAF2314448.1"/>
    </source>
</evidence>
<accession>A0A6A6MPW0</accession>
<evidence type="ECO:0000256" key="5">
    <source>
        <dbReference type="ARBA" id="ARBA00023089"/>
    </source>
</evidence>
<keyword evidence="5" id="KW-0287">Flowering</keyword>
<evidence type="ECO:0000256" key="3">
    <source>
        <dbReference type="ARBA" id="ARBA00022782"/>
    </source>
</evidence>
<feature type="region of interest" description="Disordered" evidence="7">
    <location>
        <begin position="1"/>
        <end position="21"/>
    </location>
</feature>
<name>A0A6A6MPW0_HEVBR</name>
<keyword evidence="4 6" id="KW-0175">Coiled coil</keyword>
<sequence length="163" mass="18616">MTAMSTSGRNRGPPFPLKGLPHAGLPPAIHEPHFGRGLGTFRPHPVLLEEKREIQYRIDPRQLPSHPATMEERLAAQNQNIQGLLADNQRLAATHVALKHELEAAQHELQWMTHFADSLHVEKDMQRRELHEKSLKLEADLRKVEAMHGELHHIFADIRTLVM</sequence>
<dbReference type="InterPro" id="IPR040353">
    <property type="entry name" value="FLX/FLX-like"/>
</dbReference>
<evidence type="ECO:0000256" key="1">
    <source>
        <dbReference type="ARBA" id="ARBA00005405"/>
    </source>
</evidence>
<gene>
    <name evidence="8" type="ORF">GH714_026553</name>
</gene>
<protein>
    <submittedName>
        <fullName evidence="8">Uncharacterized protein</fullName>
    </submittedName>
</protein>
<evidence type="ECO:0000256" key="6">
    <source>
        <dbReference type="SAM" id="Coils"/>
    </source>
</evidence>
<proteinExistence type="inferred from homology"/>
<reference evidence="8 9" key="1">
    <citation type="journal article" date="2020" name="Mol. Plant">
        <title>The Chromosome-Based Rubber Tree Genome Provides New Insights into Spurge Genome Evolution and Rubber Biosynthesis.</title>
        <authorList>
            <person name="Liu J."/>
            <person name="Shi C."/>
            <person name="Shi C.C."/>
            <person name="Li W."/>
            <person name="Zhang Q.J."/>
            <person name="Zhang Y."/>
            <person name="Li K."/>
            <person name="Lu H.F."/>
            <person name="Shi C."/>
            <person name="Zhu S.T."/>
            <person name="Xiao Z.Y."/>
            <person name="Nan H."/>
            <person name="Yue Y."/>
            <person name="Zhu X.G."/>
            <person name="Wu Y."/>
            <person name="Hong X.N."/>
            <person name="Fan G.Y."/>
            <person name="Tong Y."/>
            <person name="Zhang D."/>
            <person name="Mao C.L."/>
            <person name="Liu Y.L."/>
            <person name="Hao S.J."/>
            <person name="Liu W.Q."/>
            <person name="Lv M.Q."/>
            <person name="Zhang H.B."/>
            <person name="Liu Y."/>
            <person name="Hu-Tang G.R."/>
            <person name="Wang J.P."/>
            <person name="Wang J.H."/>
            <person name="Sun Y.H."/>
            <person name="Ni S.B."/>
            <person name="Chen W.B."/>
            <person name="Zhang X.C."/>
            <person name="Jiao Y.N."/>
            <person name="Eichler E.E."/>
            <person name="Li G.H."/>
            <person name="Liu X."/>
            <person name="Gao L.Z."/>
        </authorList>
    </citation>
    <scope>NUCLEOTIDE SEQUENCE [LARGE SCALE GENOMIC DNA]</scope>
    <source>
        <strain evidence="9">cv. GT1</strain>
        <tissue evidence="8">Leaf</tissue>
    </source>
</reference>
<dbReference type="GO" id="GO:0030154">
    <property type="term" value="P:cell differentiation"/>
    <property type="evidence" value="ECO:0007669"/>
    <property type="project" value="UniProtKB-KW"/>
</dbReference>
<evidence type="ECO:0000256" key="4">
    <source>
        <dbReference type="ARBA" id="ARBA00023054"/>
    </source>
</evidence>
<feature type="coiled-coil region" evidence="6">
    <location>
        <begin position="88"/>
        <end position="147"/>
    </location>
</feature>
<evidence type="ECO:0000313" key="9">
    <source>
        <dbReference type="Proteomes" id="UP000467840"/>
    </source>
</evidence>
<dbReference type="Proteomes" id="UP000467840">
    <property type="component" value="Chromosome 15"/>
</dbReference>
<keyword evidence="9" id="KW-1185">Reference proteome</keyword>
<keyword evidence="3" id="KW-0221">Differentiation</keyword>
<keyword evidence="2" id="KW-0217">Developmental protein</keyword>